<dbReference type="Proteomes" id="UP001518925">
    <property type="component" value="Unassembled WGS sequence"/>
</dbReference>
<dbReference type="InterPro" id="IPR015414">
    <property type="entry name" value="TMEM64"/>
</dbReference>
<evidence type="ECO:0000256" key="1">
    <source>
        <dbReference type="ARBA" id="ARBA00004651"/>
    </source>
</evidence>
<dbReference type="InterPro" id="IPR032816">
    <property type="entry name" value="VTT_dom"/>
</dbReference>
<protein>
    <recommendedName>
        <fullName evidence="6">TVP38/TMEM64 family membrane protein</fullName>
    </recommendedName>
</protein>
<evidence type="ECO:0000256" key="5">
    <source>
        <dbReference type="ARBA" id="ARBA00023136"/>
    </source>
</evidence>
<evidence type="ECO:0000259" key="7">
    <source>
        <dbReference type="Pfam" id="PF09335"/>
    </source>
</evidence>
<feature type="domain" description="VTT" evidence="7">
    <location>
        <begin position="50"/>
        <end position="168"/>
    </location>
</feature>
<feature type="transmembrane region" description="Helical" evidence="6">
    <location>
        <begin position="117"/>
        <end position="138"/>
    </location>
</feature>
<feature type="transmembrane region" description="Helical" evidence="6">
    <location>
        <begin position="144"/>
        <end position="166"/>
    </location>
</feature>
<dbReference type="PANTHER" id="PTHR12677">
    <property type="entry name" value="GOLGI APPARATUS MEMBRANE PROTEIN TVP38-RELATED"/>
    <property type="match status" value="1"/>
</dbReference>
<dbReference type="EMBL" id="JAFELM010000019">
    <property type="protein sequence ID" value="MBM6617158.1"/>
    <property type="molecule type" value="Genomic_DNA"/>
</dbReference>
<keyword evidence="3 6" id="KW-0812">Transmembrane</keyword>
<name>A0ABS2DI06_9BACI</name>
<gene>
    <name evidence="8" type="ORF">JR050_05655</name>
</gene>
<organism evidence="8 9">
    <name type="scientific">Bacillus suaedaesalsae</name>
    <dbReference type="NCBI Taxonomy" id="2810349"/>
    <lineage>
        <taxon>Bacteria</taxon>
        <taxon>Bacillati</taxon>
        <taxon>Bacillota</taxon>
        <taxon>Bacilli</taxon>
        <taxon>Bacillales</taxon>
        <taxon>Bacillaceae</taxon>
        <taxon>Bacillus</taxon>
    </lineage>
</organism>
<comment type="caution">
    <text evidence="8">The sequence shown here is derived from an EMBL/GenBank/DDBJ whole genome shotgun (WGS) entry which is preliminary data.</text>
</comment>
<accession>A0ABS2DI06</accession>
<dbReference type="PANTHER" id="PTHR12677:SF55">
    <property type="entry name" value="UNDECAPRENYL PHOSPHATE TRANSPORTER SAOUHSC_00901-RELATED"/>
    <property type="match status" value="1"/>
</dbReference>
<keyword evidence="4 6" id="KW-1133">Transmembrane helix</keyword>
<comment type="subcellular location">
    <subcellularLocation>
        <location evidence="1 6">Cell membrane</location>
        <topology evidence="1 6">Multi-pass membrane protein</topology>
    </subcellularLocation>
</comment>
<feature type="transmembrane region" description="Helical" evidence="6">
    <location>
        <begin position="63"/>
        <end position="87"/>
    </location>
</feature>
<reference evidence="8 9" key="1">
    <citation type="submission" date="2021-02" db="EMBL/GenBank/DDBJ databases">
        <title>Bacillus sp. RD4P76, an endophyte from a halophyte.</title>
        <authorList>
            <person name="Sun J.-Q."/>
        </authorList>
    </citation>
    <scope>NUCLEOTIDE SEQUENCE [LARGE SCALE GENOMIC DNA]</scope>
    <source>
        <strain evidence="8 9">RD4P76</strain>
    </source>
</reference>
<evidence type="ECO:0000256" key="4">
    <source>
        <dbReference type="ARBA" id="ARBA00022989"/>
    </source>
</evidence>
<keyword evidence="2 6" id="KW-1003">Cell membrane</keyword>
<evidence type="ECO:0000256" key="2">
    <source>
        <dbReference type="ARBA" id="ARBA00022475"/>
    </source>
</evidence>
<dbReference type="Pfam" id="PF09335">
    <property type="entry name" value="VTT_dom"/>
    <property type="match status" value="1"/>
</dbReference>
<proteinExistence type="inferred from homology"/>
<evidence type="ECO:0000313" key="9">
    <source>
        <dbReference type="Proteomes" id="UP001518925"/>
    </source>
</evidence>
<feature type="transmembrane region" description="Helical" evidence="6">
    <location>
        <begin position="32"/>
        <end position="57"/>
    </location>
</feature>
<evidence type="ECO:0000313" key="8">
    <source>
        <dbReference type="EMBL" id="MBM6617158.1"/>
    </source>
</evidence>
<comment type="similarity">
    <text evidence="6">Belongs to the TVP38/TMEM64 family.</text>
</comment>
<evidence type="ECO:0000256" key="3">
    <source>
        <dbReference type="ARBA" id="ARBA00022692"/>
    </source>
</evidence>
<keyword evidence="5 6" id="KW-0472">Membrane</keyword>
<keyword evidence="9" id="KW-1185">Reference proteome</keyword>
<dbReference type="RefSeq" id="WP_204202541.1">
    <property type="nucleotide sequence ID" value="NZ_JAFELM010000019.1"/>
</dbReference>
<evidence type="ECO:0000256" key="6">
    <source>
        <dbReference type="RuleBase" id="RU366058"/>
    </source>
</evidence>
<sequence length="218" mass="24956">MDIESSQHLWSNLQSWFTLENIQKLMDEYRDLGIIPGIVLPMLEAIFPFLPLVVFVVANAAAFGLWLGFLVSWIGACLGSILVFLVVRRLGERRFFKWIRKSKQVQKLTGWLERHGFGPLFLLLCFPFSPSAIINVVAGLSRVSLWQFILAVLTGKMVMIFMISFVGYDIRSLVTRPIRTGIVALFIFILWYVGKRIELYLSTKEKNSKLGEVGEQHE</sequence>
<feature type="transmembrane region" description="Helical" evidence="6">
    <location>
        <begin position="178"/>
        <end position="194"/>
    </location>
</feature>